<evidence type="ECO:0000256" key="1">
    <source>
        <dbReference type="ARBA" id="ARBA00022723"/>
    </source>
</evidence>
<dbReference type="InterPro" id="IPR013083">
    <property type="entry name" value="Znf_RING/FYVE/PHD"/>
</dbReference>
<feature type="domain" description="RING-type" evidence="5">
    <location>
        <begin position="122"/>
        <end position="160"/>
    </location>
</feature>
<dbReference type="Gene3D" id="3.30.40.10">
    <property type="entry name" value="Zinc/RING finger domain, C3HC4 (zinc finger)"/>
    <property type="match status" value="1"/>
</dbReference>
<dbReference type="OrthoDB" id="6147936at2759"/>
<evidence type="ECO:0000256" key="2">
    <source>
        <dbReference type="ARBA" id="ARBA00022771"/>
    </source>
</evidence>
<evidence type="ECO:0000256" key="4">
    <source>
        <dbReference type="PROSITE-ProRule" id="PRU00175"/>
    </source>
</evidence>
<dbReference type="KEGG" id="char:116221885"/>
<protein>
    <submittedName>
        <fullName evidence="7">E3 ubiquitin-protein ligase rnf213-alpha-like</fullName>
    </submittedName>
</protein>
<dbReference type="PROSITE" id="PS50089">
    <property type="entry name" value="ZF_RING_2"/>
    <property type="match status" value="1"/>
</dbReference>
<evidence type="ECO:0000313" key="7">
    <source>
        <dbReference type="RefSeq" id="XP_031429896.1"/>
    </source>
</evidence>
<gene>
    <name evidence="7" type="primary">LOC116221885</name>
</gene>
<evidence type="ECO:0000256" key="3">
    <source>
        <dbReference type="ARBA" id="ARBA00022833"/>
    </source>
</evidence>
<accession>A0A6P8G2B2</accession>
<name>A0A6P8G2B2_CLUHA</name>
<dbReference type="Proteomes" id="UP000515152">
    <property type="component" value="Chromosome 9"/>
</dbReference>
<proteinExistence type="predicted"/>
<keyword evidence="2 4" id="KW-0863">Zinc-finger</keyword>
<dbReference type="GO" id="GO:0008270">
    <property type="term" value="F:zinc ion binding"/>
    <property type="evidence" value="ECO:0007669"/>
    <property type="project" value="UniProtKB-KW"/>
</dbReference>
<keyword evidence="6" id="KW-1185">Reference proteome</keyword>
<evidence type="ECO:0000313" key="6">
    <source>
        <dbReference type="Proteomes" id="UP000515152"/>
    </source>
</evidence>
<dbReference type="RefSeq" id="XP_031429896.1">
    <property type="nucleotide sequence ID" value="XM_031574036.2"/>
</dbReference>
<reference evidence="7" key="1">
    <citation type="submission" date="2025-08" db="UniProtKB">
        <authorList>
            <consortium name="RefSeq"/>
        </authorList>
    </citation>
    <scope>IDENTIFICATION</scope>
</reference>
<dbReference type="InterPro" id="IPR001841">
    <property type="entry name" value="Znf_RING"/>
</dbReference>
<keyword evidence="1" id="KW-0479">Metal-binding</keyword>
<dbReference type="GeneID" id="116221885"/>
<dbReference type="AlphaFoldDB" id="A0A6P8G2B2"/>
<keyword evidence="3" id="KW-0862">Zinc</keyword>
<organism evidence="6 7">
    <name type="scientific">Clupea harengus</name>
    <name type="common">Atlantic herring</name>
    <dbReference type="NCBI Taxonomy" id="7950"/>
    <lineage>
        <taxon>Eukaryota</taxon>
        <taxon>Metazoa</taxon>
        <taxon>Chordata</taxon>
        <taxon>Craniata</taxon>
        <taxon>Vertebrata</taxon>
        <taxon>Euteleostomi</taxon>
        <taxon>Actinopterygii</taxon>
        <taxon>Neopterygii</taxon>
        <taxon>Teleostei</taxon>
        <taxon>Clupei</taxon>
        <taxon>Clupeiformes</taxon>
        <taxon>Clupeoidei</taxon>
        <taxon>Clupeidae</taxon>
        <taxon>Clupea</taxon>
    </lineage>
</organism>
<dbReference type="SUPFAM" id="SSF57850">
    <property type="entry name" value="RING/U-box"/>
    <property type="match status" value="1"/>
</dbReference>
<evidence type="ECO:0000259" key="5">
    <source>
        <dbReference type="PROSITE" id="PS50089"/>
    </source>
</evidence>
<sequence>MKDFAGCQNWLIKVKSLKMTVEEILSENVLVTRLRENGEILITEIQLFWQSTRIMYLLMDHLLPDEIDMDKELLTFFVRYLVRMWKNLNTENGNNMEYVIEKVTGTLTQCGKNACNIFMVKCTYCDKEFTEDDTAKVECGHMFHLSCLRDHSDTNCRKCRKEISTDYKPCGAVDKETFLKVNRFRRKCNSFFVEFMWNFVPTKAQLTDKIVEKLMNYVRGSPSAEAKTSEKSKLEEYLKPDPTTYSLVLKILLRCGMEESAPQLQRFMEAALSSSKDNTEELYFMMVRSIEDHIHSSNQGCLLQKAQECLSTCIFTTSEPDVITAEDLHAIAKLRFALSVASDMMHSVLTEGRSCSFCVQKD</sequence>